<dbReference type="EMBL" id="DXFQ01000020">
    <property type="protein sequence ID" value="HIX19238.1"/>
    <property type="molecule type" value="Genomic_DNA"/>
</dbReference>
<comment type="caution">
    <text evidence="2">The sequence shown here is derived from an EMBL/GenBank/DDBJ whole genome shotgun (WGS) entry which is preliminary data.</text>
</comment>
<evidence type="ECO:0000313" key="2">
    <source>
        <dbReference type="EMBL" id="HIX19238.1"/>
    </source>
</evidence>
<dbReference type="AlphaFoldDB" id="A0A9D2AHD3"/>
<proteinExistence type="predicted"/>
<organism evidence="2 3">
    <name type="scientific">Candidatus Akkermansia intestinigallinarum</name>
    <dbReference type="NCBI Taxonomy" id="2838431"/>
    <lineage>
        <taxon>Bacteria</taxon>
        <taxon>Pseudomonadati</taxon>
        <taxon>Verrucomicrobiota</taxon>
        <taxon>Verrucomicrobiia</taxon>
        <taxon>Verrucomicrobiales</taxon>
        <taxon>Akkermansiaceae</taxon>
        <taxon>Akkermansia</taxon>
    </lineage>
</organism>
<reference evidence="2" key="2">
    <citation type="submission" date="2021-04" db="EMBL/GenBank/DDBJ databases">
        <authorList>
            <person name="Gilroy R."/>
        </authorList>
    </citation>
    <scope>NUCLEOTIDE SEQUENCE</scope>
    <source>
        <strain evidence="2">14975</strain>
    </source>
</reference>
<protein>
    <submittedName>
        <fullName evidence="2">Amuc_1100 family pilus-like protein</fullName>
    </submittedName>
</protein>
<keyword evidence="1" id="KW-0472">Membrane</keyword>
<keyword evidence="1" id="KW-1133">Transmembrane helix</keyword>
<keyword evidence="1" id="KW-0812">Transmembrane</keyword>
<gene>
    <name evidence="2" type="ORF">H9862_01380</name>
</gene>
<feature type="transmembrane region" description="Helical" evidence="1">
    <location>
        <begin position="9"/>
        <end position="28"/>
    </location>
</feature>
<evidence type="ECO:0000256" key="1">
    <source>
        <dbReference type="SAM" id="Phobius"/>
    </source>
</evidence>
<dbReference type="Proteomes" id="UP000823964">
    <property type="component" value="Unassembled WGS sequence"/>
</dbReference>
<name>A0A9D2AHD3_9BACT</name>
<reference evidence="2" key="1">
    <citation type="journal article" date="2021" name="PeerJ">
        <title>Extensive microbial diversity within the chicken gut microbiome revealed by metagenomics and culture.</title>
        <authorList>
            <person name="Gilroy R."/>
            <person name="Ravi A."/>
            <person name="Getino M."/>
            <person name="Pursley I."/>
            <person name="Horton D.L."/>
            <person name="Alikhan N.F."/>
            <person name="Baker D."/>
            <person name="Gharbi K."/>
            <person name="Hall N."/>
            <person name="Watson M."/>
            <person name="Adriaenssens E.M."/>
            <person name="Foster-Nyarko E."/>
            <person name="Jarju S."/>
            <person name="Secka A."/>
            <person name="Antonio M."/>
            <person name="Oren A."/>
            <person name="Chaudhuri R.R."/>
            <person name="La Ragione R."/>
            <person name="Hildebrand F."/>
            <person name="Pallen M.J."/>
        </authorList>
    </citation>
    <scope>NUCLEOTIDE SEQUENCE</scope>
    <source>
        <strain evidence="2">14975</strain>
    </source>
</reference>
<evidence type="ECO:0000313" key="3">
    <source>
        <dbReference type="Proteomes" id="UP000823964"/>
    </source>
</evidence>
<sequence length="293" mass="32231">MNISENKRVIGISALFLIAFGGLMYVGYSASSEASVCEEELLKISDKNKKYSSAEISPTPGNVKRLEEIAKTLSSERKAAAEEFDAYRRHCIKCSAVDKGTDYQTLLLTDRGAYQALAKEKGCQLNGNTGDYSLPQNHFNGQPERSRLPVLSFQHHVLHDLLTGMINDGIKAVDGIYIAPAPVNTYEDGDDEWNYEPLSFEIDIRVPRGVLPKVLNRLVNDRQYLVTLTGISVSNKSPLDPLDAVAPTVMDADGNVPATAPDKEIAVIKAGRPDETVYVHLNLSVLYFNNKAQ</sequence>
<accession>A0A9D2AHD3</accession>